<accession>A0A9Q0RJJ9</accession>
<name>A0A9Q0RJJ9_BLOTA</name>
<gene>
    <name evidence="2" type="ORF">RDWZM_009250</name>
</gene>
<evidence type="ECO:0000256" key="1">
    <source>
        <dbReference type="SAM" id="MobiDB-lite"/>
    </source>
</evidence>
<comment type="caution">
    <text evidence="2">The sequence shown here is derived from an EMBL/GenBank/DDBJ whole genome shotgun (WGS) entry which is preliminary data.</text>
</comment>
<feature type="region of interest" description="Disordered" evidence="1">
    <location>
        <begin position="1"/>
        <end position="41"/>
    </location>
</feature>
<feature type="region of interest" description="Disordered" evidence="1">
    <location>
        <begin position="198"/>
        <end position="220"/>
    </location>
</feature>
<protein>
    <submittedName>
        <fullName evidence="2">Uncharacterized protein</fullName>
    </submittedName>
</protein>
<reference evidence="2" key="1">
    <citation type="submission" date="2022-12" db="EMBL/GenBank/DDBJ databases">
        <title>Genome assemblies of Blomia tropicalis.</title>
        <authorList>
            <person name="Cui Y."/>
        </authorList>
    </citation>
    <scope>NUCLEOTIDE SEQUENCE</scope>
    <source>
        <tissue evidence="2">Adult mites</tissue>
    </source>
</reference>
<dbReference type="AlphaFoldDB" id="A0A9Q0RJJ9"/>
<evidence type="ECO:0000313" key="3">
    <source>
        <dbReference type="Proteomes" id="UP001142055"/>
    </source>
</evidence>
<dbReference type="EMBL" id="JAPWDV010000003">
    <property type="protein sequence ID" value="KAJ6218093.1"/>
    <property type="molecule type" value="Genomic_DNA"/>
</dbReference>
<feature type="region of interest" description="Disordered" evidence="1">
    <location>
        <begin position="132"/>
        <end position="163"/>
    </location>
</feature>
<sequence>MARKSGKKQYLSSANDDSNNCSTLDKVKTLRKKSTSSGKNNDLKFTINLKKLSEDCVNSNESSQPEMDEKLKQLSNTINRSMCTRSMARANLNTFSKDPRSSSSTISLKVKLNTKLNEKRFKRNKELNHCDTIKRDKSPNSNVQRIKPLPSNDDQGTEQSEKLTNNKSLAIKLSQTLLTKLSFCDECDSNTNAVQKHYVKKSKKRLKFKEKNSKSKRKCK</sequence>
<organism evidence="2 3">
    <name type="scientific">Blomia tropicalis</name>
    <name type="common">Mite</name>
    <dbReference type="NCBI Taxonomy" id="40697"/>
    <lineage>
        <taxon>Eukaryota</taxon>
        <taxon>Metazoa</taxon>
        <taxon>Ecdysozoa</taxon>
        <taxon>Arthropoda</taxon>
        <taxon>Chelicerata</taxon>
        <taxon>Arachnida</taxon>
        <taxon>Acari</taxon>
        <taxon>Acariformes</taxon>
        <taxon>Sarcoptiformes</taxon>
        <taxon>Astigmata</taxon>
        <taxon>Glycyphagoidea</taxon>
        <taxon>Echimyopodidae</taxon>
        <taxon>Blomia</taxon>
    </lineage>
</organism>
<keyword evidence="3" id="KW-1185">Reference proteome</keyword>
<evidence type="ECO:0000313" key="2">
    <source>
        <dbReference type="EMBL" id="KAJ6218093.1"/>
    </source>
</evidence>
<dbReference type="Proteomes" id="UP001142055">
    <property type="component" value="Chromosome 3"/>
</dbReference>
<feature type="compositionally biased region" description="Polar residues" evidence="1">
    <location>
        <begin position="10"/>
        <end position="23"/>
    </location>
</feature>
<feature type="compositionally biased region" description="Polar residues" evidence="1">
    <location>
        <begin position="152"/>
        <end position="163"/>
    </location>
</feature>
<proteinExistence type="predicted"/>